<proteinExistence type="predicted"/>
<dbReference type="Proteomes" id="UP000297668">
    <property type="component" value="Unassembled WGS sequence"/>
</dbReference>
<comment type="caution">
    <text evidence="7">The sequence shown here is derived from an EMBL/GenBank/DDBJ whole genome shotgun (WGS) entry which is preliminary data.</text>
</comment>
<dbReference type="InterPro" id="IPR005821">
    <property type="entry name" value="Ion_trans_dom"/>
</dbReference>
<evidence type="ECO:0000313" key="8">
    <source>
        <dbReference type="Proteomes" id="UP000297668"/>
    </source>
</evidence>
<feature type="transmembrane region" description="Helical" evidence="5">
    <location>
        <begin position="120"/>
        <end position="153"/>
    </location>
</feature>
<dbReference type="PANTHER" id="PTHR10037:SF62">
    <property type="entry name" value="SODIUM CHANNEL PROTEIN 60E"/>
    <property type="match status" value="1"/>
</dbReference>
<evidence type="ECO:0000256" key="5">
    <source>
        <dbReference type="SAM" id="Phobius"/>
    </source>
</evidence>
<dbReference type="GO" id="GO:0001518">
    <property type="term" value="C:voltage-gated sodium channel complex"/>
    <property type="evidence" value="ECO:0007669"/>
    <property type="project" value="TreeGrafter"/>
</dbReference>
<evidence type="ECO:0000313" key="7">
    <source>
        <dbReference type="EMBL" id="TFU27392.1"/>
    </source>
</evidence>
<evidence type="ECO:0000256" key="1">
    <source>
        <dbReference type="ARBA" id="ARBA00004141"/>
    </source>
</evidence>
<dbReference type="EMBL" id="SJZF01000002">
    <property type="protein sequence ID" value="TFU27392.1"/>
    <property type="molecule type" value="Genomic_DNA"/>
</dbReference>
<protein>
    <submittedName>
        <fullName evidence="7">Ion transporter</fullName>
    </submittedName>
</protein>
<reference evidence="7 8" key="1">
    <citation type="submission" date="2019-03" db="EMBL/GenBank/DDBJ databases">
        <title>Thermus tengchongensis species for the arsenic transformation mechanism.</title>
        <authorList>
            <person name="Yuan G.C."/>
        </authorList>
    </citation>
    <scope>NUCLEOTIDE SEQUENCE [LARGE SCALE GENOMIC DNA]</scope>
    <source>
        <strain evidence="7 8">15W</strain>
    </source>
</reference>
<dbReference type="Gene3D" id="1.20.120.350">
    <property type="entry name" value="Voltage-gated potassium channels. Chain C"/>
    <property type="match status" value="1"/>
</dbReference>
<keyword evidence="2 5" id="KW-0812">Transmembrane</keyword>
<sequence length="281" mass="31787">MGALARLVESGPFQGLSVGVILLAALVVGLETYPEVLRALPWLPALNALVLGFFILEASLRLLATWPRVGRYFADGWNLFDLVVIAASFLPETGPYAPVARVLRLLRVLRLVRFLKELQIILLALARAIPAMGYVILLLFLHFYVFAVAGVFLFRENDPVHFANLHTALLTLFRVMTLEDWTDVMYTQIYGCDRYGFGFAEELCTSPRAMPWAALYFVVFVLLGTVIFLNLFIGIIVNTMDEIRRRHQEDPPPDPQAVELAQLEADLEALKERVRRLRERA</sequence>
<dbReference type="PANTHER" id="PTHR10037">
    <property type="entry name" value="VOLTAGE-GATED CATION CHANNEL CALCIUM AND SODIUM"/>
    <property type="match status" value="1"/>
</dbReference>
<comment type="subcellular location">
    <subcellularLocation>
        <location evidence="1">Membrane</location>
        <topology evidence="1">Multi-pass membrane protein</topology>
    </subcellularLocation>
</comment>
<keyword evidence="3 5" id="KW-1133">Transmembrane helix</keyword>
<gene>
    <name evidence="7" type="ORF">E0687_01245</name>
</gene>
<feature type="transmembrane region" description="Helical" evidence="5">
    <location>
        <begin position="12"/>
        <end position="30"/>
    </location>
</feature>
<name>A0A4Y9FET6_9DEIN</name>
<dbReference type="Pfam" id="PF00520">
    <property type="entry name" value="Ion_trans"/>
    <property type="match status" value="1"/>
</dbReference>
<feature type="domain" description="Ion transport" evidence="6">
    <location>
        <begin position="13"/>
        <end position="246"/>
    </location>
</feature>
<keyword evidence="4 5" id="KW-0472">Membrane</keyword>
<organism evidence="7 8">
    <name type="scientific">Thermus tengchongensis</name>
    <dbReference type="NCBI Taxonomy" id="1214928"/>
    <lineage>
        <taxon>Bacteria</taxon>
        <taxon>Thermotogati</taxon>
        <taxon>Deinococcota</taxon>
        <taxon>Deinococci</taxon>
        <taxon>Thermales</taxon>
        <taxon>Thermaceae</taxon>
        <taxon>Thermus</taxon>
    </lineage>
</organism>
<dbReference type="InterPro" id="IPR043203">
    <property type="entry name" value="VGCC_Ca_Na"/>
</dbReference>
<evidence type="ECO:0000256" key="2">
    <source>
        <dbReference type="ARBA" id="ARBA00022692"/>
    </source>
</evidence>
<evidence type="ECO:0000256" key="3">
    <source>
        <dbReference type="ARBA" id="ARBA00022989"/>
    </source>
</evidence>
<dbReference type="GO" id="GO:0005248">
    <property type="term" value="F:voltage-gated sodium channel activity"/>
    <property type="evidence" value="ECO:0007669"/>
    <property type="project" value="TreeGrafter"/>
</dbReference>
<feature type="transmembrane region" description="Helical" evidence="5">
    <location>
        <begin position="213"/>
        <end position="237"/>
    </location>
</feature>
<dbReference type="AlphaFoldDB" id="A0A4Y9FET6"/>
<dbReference type="Gene3D" id="1.10.287.70">
    <property type="match status" value="1"/>
</dbReference>
<evidence type="ECO:0000256" key="4">
    <source>
        <dbReference type="ARBA" id="ARBA00023136"/>
    </source>
</evidence>
<feature type="transmembrane region" description="Helical" evidence="5">
    <location>
        <begin position="42"/>
        <end position="64"/>
    </location>
</feature>
<dbReference type="InterPro" id="IPR027359">
    <property type="entry name" value="Volt_channel_dom_sf"/>
</dbReference>
<accession>A0A4Y9FET6</accession>
<dbReference type="SUPFAM" id="SSF81324">
    <property type="entry name" value="Voltage-gated potassium channels"/>
    <property type="match status" value="1"/>
</dbReference>
<dbReference type="RefSeq" id="WP_135259400.1">
    <property type="nucleotide sequence ID" value="NZ_SJZF01000002.1"/>
</dbReference>
<evidence type="ECO:0000259" key="6">
    <source>
        <dbReference type="Pfam" id="PF00520"/>
    </source>
</evidence>